<comment type="similarity">
    <text evidence="10">Belongs to the binding-protein-dependent transport system permease family. OppBC subfamily.</text>
</comment>
<dbReference type="GO" id="GO:0005886">
    <property type="term" value="C:plasma membrane"/>
    <property type="evidence" value="ECO:0007669"/>
    <property type="project" value="UniProtKB-SubCell"/>
</dbReference>
<keyword evidence="7" id="KW-0653">Protein transport</keyword>
<evidence type="ECO:0000256" key="12">
    <source>
        <dbReference type="RuleBase" id="RU363032"/>
    </source>
</evidence>
<dbReference type="PANTHER" id="PTHR43386:SF2">
    <property type="entry name" value="OLIGOPEPTIDE TRANSPORT SYSTEM PERMEASE PROTEIN OPPC"/>
    <property type="match status" value="1"/>
</dbReference>
<keyword evidence="4" id="KW-0997">Cell inner membrane</keyword>
<protein>
    <recommendedName>
        <fullName evidence="11">Oligopeptide transport system permease protein OppC</fullName>
    </recommendedName>
</protein>
<feature type="transmembrane region" description="Helical" evidence="12">
    <location>
        <begin position="256"/>
        <end position="282"/>
    </location>
</feature>
<evidence type="ECO:0000256" key="8">
    <source>
        <dbReference type="ARBA" id="ARBA00022989"/>
    </source>
</evidence>
<feature type="transmembrane region" description="Helical" evidence="12">
    <location>
        <begin position="152"/>
        <end position="176"/>
    </location>
</feature>
<dbReference type="InterPro" id="IPR050366">
    <property type="entry name" value="BP-dependent_transpt_permease"/>
</dbReference>
<gene>
    <name evidence="15" type="ORF">OS125_01915</name>
    <name evidence="16" type="ORF">OS129_01335</name>
</gene>
<dbReference type="Proteomes" id="UP001071478">
    <property type="component" value="Unassembled WGS sequence"/>
</dbReference>
<feature type="transmembrane region" description="Helical" evidence="12">
    <location>
        <begin position="319"/>
        <end position="337"/>
    </location>
</feature>
<keyword evidence="8 12" id="KW-1133">Transmembrane helix</keyword>
<sequence>MHKRYRNNGNDETENLGGTVGPTADMTIASQPFAQSSTVAEAQADGEEHHPRLRGLDPDLPTGTPAATNRPMGKARLYSRRFLRNRMAVIGLVIFTGLILLAVIGPFTTAWAYDDPDFLALSTPPDAEHWFGTNSSGNDLYAMTVHGLGRSLTIALLVSIGTTVISAFVGTSAALFGGNAEKAILGLIHFLLVIPSFLIIALLVAGSGGDWKLLTVVLIAFGWTYFARVIWSMALSLREREYVRAARYMGVSPLRIIIRHMIPNIGSLLIINLTLGVVSTVMSETGLSFLGLGVKIPDVSLGTLLSTGANALESSPWEFYFPAAVLTMLTVSMAFIADGLRDALDPNSAAGGTA</sequence>
<dbReference type="Pfam" id="PF12911">
    <property type="entry name" value="OppC_N"/>
    <property type="match status" value="1"/>
</dbReference>
<dbReference type="GO" id="GO:0015031">
    <property type="term" value="P:protein transport"/>
    <property type="evidence" value="ECO:0007669"/>
    <property type="project" value="UniProtKB-KW"/>
</dbReference>
<evidence type="ECO:0000256" key="13">
    <source>
        <dbReference type="SAM" id="MobiDB-lite"/>
    </source>
</evidence>
<dbReference type="SUPFAM" id="SSF161098">
    <property type="entry name" value="MetI-like"/>
    <property type="match status" value="1"/>
</dbReference>
<feature type="transmembrane region" description="Helical" evidence="12">
    <location>
        <begin position="88"/>
        <end position="113"/>
    </location>
</feature>
<keyword evidence="2 12" id="KW-0813">Transport</keyword>
<evidence type="ECO:0000256" key="3">
    <source>
        <dbReference type="ARBA" id="ARBA00022475"/>
    </source>
</evidence>
<dbReference type="Gene3D" id="1.10.3720.10">
    <property type="entry name" value="MetI-like"/>
    <property type="match status" value="1"/>
</dbReference>
<dbReference type="RefSeq" id="WP_200255487.1">
    <property type="nucleotide sequence ID" value="NZ_JAENIQ020000002.1"/>
</dbReference>
<dbReference type="EMBL" id="JAPMKV010000001">
    <property type="protein sequence ID" value="MCX7444002.1"/>
    <property type="molecule type" value="Genomic_DNA"/>
</dbReference>
<feature type="compositionally biased region" description="Basic and acidic residues" evidence="13">
    <location>
        <begin position="46"/>
        <end position="57"/>
    </location>
</feature>
<accession>A0A9Q4GHV3</accession>
<evidence type="ECO:0000256" key="2">
    <source>
        <dbReference type="ARBA" id="ARBA00022448"/>
    </source>
</evidence>
<dbReference type="InterPro" id="IPR025966">
    <property type="entry name" value="OppC_N"/>
</dbReference>
<dbReference type="GO" id="GO:0055085">
    <property type="term" value="P:transmembrane transport"/>
    <property type="evidence" value="ECO:0007669"/>
    <property type="project" value="InterPro"/>
</dbReference>
<keyword evidence="5 12" id="KW-0812">Transmembrane</keyword>
<evidence type="ECO:0000256" key="6">
    <source>
        <dbReference type="ARBA" id="ARBA00022856"/>
    </source>
</evidence>
<feature type="transmembrane region" description="Helical" evidence="12">
    <location>
        <begin position="183"/>
        <end position="205"/>
    </location>
</feature>
<name>A0A9Q4GHV3_9CORY</name>
<feature type="region of interest" description="Disordered" evidence="13">
    <location>
        <begin position="34"/>
        <end position="71"/>
    </location>
</feature>
<evidence type="ECO:0000256" key="7">
    <source>
        <dbReference type="ARBA" id="ARBA00022927"/>
    </source>
</evidence>
<dbReference type="Pfam" id="PF00528">
    <property type="entry name" value="BPD_transp_1"/>
    <property type="match status" value="1"/>
</dbReference>
<feature type="transmembrane region" description="Helical" evidence="12">
    <location>
        <begin position="211"/>
        <end position="235"/>
    </location>
</feature>
<keyword evidence="18" id="KW-1185">Reference proteome</keyword>
<evidence type="ECO:0000256" key="4">
    <source>
        <dbReference type="ARBA" id="ARBA00022519"/>
    </source>
</evidence>
<evidence type="ECO:0000259" key="14">
    <source>
        <dbReference type="PROSITE" id="PS50928"/>
    </source>
</evidence>
<evidence type="ECO:0000313" key="18">
    <source>
        <dbReference type="Proteomes" id="UP001081709"/>
    </source>
</evidence>
<dbReference type="CDD" id="cd06261">
    <property type="entry name" value="TM_PBP2"/>
    <property type="match status" value="1"/>
</dbReference>
<dbReference type="PROSITE" id="PS50928">
    <property type="entry name" value="ABC_TM1"/>
    <property type="match status" value="1"/>
</dbReference>
<keyword evidence="3" id="KW-1003">Cell membrane</keyword>
<keyword evidence="9 12" id="KW-0472">Membrane</keyword>
<evidence type="ECO:0000313" key="17">
    <source>
        <dbReference type="Proteomes" id="UP001071478"/>
    </source>
</evidence>
<dbReference type="InterPro" id="IPR035906">
    <property type="entry name" value="MetI-like_sf"/>
</dbReference>
<evidence type="ECO:0000313" key="15">
    <source>
        <dbReference type="EMBL" id="MCX7444002.1"/>
    </source>
</evidence>
<evidence type="ECO:0000256" key="11">
    <source>
        <dbReference type="ARBA" id="ARBA00072251"/>
    </source>
</evidence>
<dbReference type="Proteomes" id="UP001081709">
    <property type="component" value="Unassembled WGS sequence"/>
</dbReference>
<dbReference type="AlphaFoldDB" id="A0A9Q4GHV3"/>
<evidence type="ECO:0000256" key="10">
    <source>
        <dbReference type="ARBA" id="ARBA00024202"/>
    </source>
</evidence>
<evidence type="ECO:0000256" key="1">
    <source>
        <dbReference type="ARBA" id="ARBA00004429"/>
    </source>
</evidence>
<comment type="subcellular location">
    <subcellularLocation>
        <location evidence="1">Cell inner membrane</location>
        <topology evidence="1">Multi-pass membrane protein</topology>
    </subcellularLocation>
    <subcellularLocation>
        <location evidence="12">Cell membrane</location>
        <topology evidence="12">Multi-pass membrane protein</topology>
    </subcellularLocation>
</comment>
<feature type="domain" description="ABC transmembrane type-1" evidence="14">
    <location>
        <begin position="152"/>
        <end position="337"/>
    </location>
</feature>
<organism evidence="16 17">
    <name type="scientific">Corynebacterium pygosceleis</name>
    <dbReference type="NCBI Taxonomy" id="2800406"/>
    <lineage>
        <taxon>Bacteria</taxon>
        <taxon>Bacillati</taxon>
        <taxon>Actinomycetota</taxon>
        <taxon>Actinomycetes</taxon>
        <taxon>Mycobacteriales</taxon>
        <taxon>Corynebacteriaceae</taxon>
        <taxon>Corynebacterium</taxon>
    </lineage>
</organism>
<evidence type="ECO:0000256" key="5">
    <source>
        <dbReference type="ARBA" id="ARBA00022692"/>
    </source>
</evidence>
<dbReference type="GO" id="GO:0015833">
    <property type="term" value="P:peptide transport"/>
    <property type="evidence" value="ECO:0007669"/>
    <property type="project" value="UniProtKB-KW"/>
</dbReference>
<dbReference type="InterPro" id="IPR000515">
    <property type="entry name" value="MetI-like"/>
</dbReference>
<feature type="region of interest" description="Disordered" evidence="13">
    <location>
        <begin position="1"/>
        <end position="21"/>
    </location>
</feature>
<dbReference type="EMBL" id="JAPMKU010000001">
    <property type="protein sequence ID" value="MCX7467526.1"/>
    <property type="molecule type" value="Genomic_DNA"/>
</dbReference>
<proteinExistence type="inferred from homology"/>
<reference evidence="16" key="1">
    <citation type="submission" date="2022-11" db="EMBL/GenBank/DDBJ databases">
        <title>Corynebacterium sp. isolated from Penguins.</title>
        <authorList>
            <person name="Sedlar K."/>
            <person name="Svec P."/>
        </authorList>
    </citation>
    <scope>NUCLEOTIDE SEQUENCE</scope>
    <source>
        <strain evidence="15">P7003</strain>
        <strain evidence="16">P7374</strain>
    </source>
</reference>
<evidence type="ECO:0000313" key="16">
    <source>
        <dbReference type="EMBL" id="MCX7467526.1"/>
    </source>
</evidence>
<keyword evidence="6" id="KW-0571">Peptide transport</keyword>
<dbReference type="PANTHER" id="PTHR43386">
    <property type="entry name" value="OLIGOPEPTIDE TRANSPORT SYSTEM PERMEASE PROTEIN APPC"/>
    <property type="match status" value="1"/>
</dbReference>
<evidence type="ECO:0000256" key="9">
    <source>
        <dbReference type="ARBA" id="ARBA00023136"/>
    </source>
</evidence>
<comment type="caution">
    <text evidence="16">The sequence shown here is derived from an EMBL/GenBank/DDBJ whole genome shotgun (WGS) entry which is preliminary data.</text>
</comment>